<sequence length="139" mass="14996">MPRIRPIYLFCALATFWAGDLSAQQEIYKWRDKSGAVHYSSTPPKSGKFERRTIAPSAVAAPAAVPAAAVTAAKPSNSGENPLCTTARNNLKALNDRSRQVMMDSNGDGKPEAALNEVQRAREIGNTENFMKQNNCAAG</sequence>
<dbReference type="InterPro" id="IPR025392">
    <property type="entry name" value="DUF4124"/>
</dbReference>
<dbReference type="Pfam" id="PF13511">
    <property type="entry name" value="DUF4124"/>
    <property type="match status" value="1"/>
</dbReference>
<organism evidence="2 3">
    <name type="scientific">Lysobacter soyae</name>
    <dbReference type="NCBI Taxonomy" id="2764185"/>
    <lineage>
        <taxon>Bacteria</taxon>
        <taxon>Pseudomonadati</taxon>
        <taxon>Pseudomonadota</taxon>
        <taxon>Gammaproteobacteria</taxon>
        <taxon>Lysobacterales</taxon>
        <taxon>Lysobacteraceae</taxon>
        <taxon>Lysobacter</taxon>
    </lineage>
</organism>
<dbReference type="EMBL" id="CP080544">
    <property type="protein sequence ID" value="QYR52712.1"/>
    <property type="molecule type" value="Genomic_DNA"/>
</dbReference>
<accession>A0ABX8WNH9</accession>
<proteinExistence type="predicted"/>
<keyword evidence="3" id="KW-1185">Reference proteome</keyword>
<evidence type="ECO:0000313" key="2">
    <source>
        <dbReference type="EMBL" id="QYR52712.1"/>
    </source>
</evidence>
<evidence type="ECO:0000313" key="3">
    <source>
        <dbReference type="Proteomes" id="UP000824755"/>
    </source>
</evidence>
<gene>
    <name evidence="2" type="ORF">H8L67_09025</name>
</gene>
<dbReference type="RefSeq" id="WP_220379497.1">
    <property type="nucleotide sequence ID" value="NZ_CP080544.1"/>
</dbReference>
<dbReference type="Proteomes" id="UP000824755">
    <property type="component" value="Chromosome"/>
</dbReference>
<evidence type="ECO:0000259" key="1">
    <source>
        <dbReference type="Pfam" id="PF13511"/>
    </source>
</evidence>
<protein>
    <submittedName>
        <fullName evidence="2">DUF4124 domain-containing protein</fullName>
    </submittedName>
</protein>
<feature type="domain" description="DUF4124" evidence="1">
    <location>
        <begin position="15"/>
        <end position="68"/>
    </location>
</feature>
<name>A0ABX8WNH9_9GAMM</name>
<reference evidence="2 3" key="1">
    <citation type="submission" date="2021-08" db="EMBL/GenBank/DDBJ databases">
        <title>Lysobacter sp. strain CJ11 Genome sequencing and assembly.</title>
        <authorList>
            <person name="Kim I."/>
        </authorList>
    </citation>
    <scope>NUCLEOTIDE SEQUENCE [LARGE SCALE GENOMIC DNA]</scope>
    <source>
        <strain evidence="2 3">CJ11</strain>
    </source>
</reference>